<name>A0AAE3ZFQ3_9ACTN</name>
<dbReference type="RefSeq" id="WP_310273917.1">
    <property type="nucleotide sequence ID" value="NZ_JAVDXW010000001.1"/>
</dbReference>
<accession>A0AAE3ZFQ3</accession>
<dbReference type="AlphaFoldDB" id="A0AAE3ZFQ3"/>
<keyword evidence="2" id="KW-1133">Transmembrane helix</keyword>
<evidence type="ECO:0000256" key="1">
    <source>
        <dbReference type="SAM" id="MobiDB-lite"/>
    </source>
</evidence>
<feature type="compositionally biased region" description="Polar residues" evidence="1">
    <location>
        <begin position="184"/>
        <end position="195"/>
    </location>
</feature>
<reference evidence="3" key="1">
    <citation type="submission" date="2023-07" db="EMBL/GenBank/DDBJ databases">
        <title>Sequencing the genomes of 1000 actinobacteria strains.</title>
        <authorList>
            <person name="Klenk H.-P."/>
        </authorList>
    </citation>
    <scope>NUCLEOTIDE SEQUENCE</scope>
    <source>
        <strain evidence="3">DSM 45977</strain>
    </source>
</reference>
<comment type="caution">
    <text evidence="3">The sequence shown here is derived from an EMBL/GenBank/DDBJ whole genome shotgun (WGS) entry which is preliminary data.</text>
</comment>
<evidence type="ECO:0000256" key="2">
    <source>
        <dbReference type="SAM" id="Phobius"/>
    </source>
</evidence>
<feature type="region of interest" description="Disordered" evidence="1">
    <location>
        <begin position="113"/>
        <end position="148"/>
    </location>
</feature>
<gene>
    <name evidence="3" type="ORF">JOF55_002588</name>
</gene>
<evidence type="ECO:0000313" key="4">
    <source>
        <dbReference type="Proteomes" id="UP001180845"/>
    </source>
</evidence>
<keyword evidence="2" id="KW-0472">Membrane</keyword>
<feature type="transmembrane region" description="Helical" evidence="2">
    <location>
        <begin position="6"/>
        <end position="31"/>
    </location>
</feature>
<sequence length="360" mass="38801">MTWLFTQVWLWSLAAFALGSLLTWLLFVLPLQRKLGTARARIADMESGTVAPYRDYGEDDESPMRAGEQEYTAWDLLHAEHGSKEHPEQSRDADWLLREDAAETTTEIAAVGVAVDDGESRREHGHGAQPRARQRGGHTYPEERQGHFAGDPVLHWDEWVEAVRQTQTPNAPAEEQESPDTEFIQPSSSPDTRAPTTDVVAPGDWPGAQDDPDSPGTVEVPAIAEHGRTGGAGADRNSDSEADDPELSGQLRSLFDPLVSPGIEQGRRDTPYVPPVGAEKPQTSGDAATGAPESRESLPRRIPGTTSKPGTPPRNGVAAPKFRPERSAQPPAAPRETGTEAAPGAEVESDSDNSESESSS</sequence>
<dbReference type="EMBL" id="JAVDXW010000001">
    <property type="protein sequence ID" value="MDR7302407.1"/>
    <property type="molecule type" value="Genomic_DNA"/>
</dbReference>
<evidence type="ECO:0000313" key="3">
    <source>
        <dbReference type="EMBL" id="MDR7302407.1"/>
    </source>
</evidence>
<dbReference type="Proteomes" id="UP001180845">
    <property type="component" value="Unassembled WGS sequence"/>
</dbReference>
<proteinExistence type="predicted"/>
<feature type="region of interest" description="Disordered" evidence="1">
    <location>
        <begin position="167"/>
        <end position="360"/>
    </location>
</feature>
<feature type="compositionally biased region" description="Acidic residues" evidence="1">
    <location>
        <begin position="347"/>
        <end position="360"/>
    </location>
</feature>
<keyword evidence="2" id="KW-0812">Transmembrane</keyword>
<keyword evidence="4" id="KW-1185">Reference proteome</keyword>
<protein>
    <submittedName>
        <fullName evidence="3">Uncharacterized protein</fullName>
    </submittedName>
</protein>
<organism evidence="3 4">
    <name type="scientific">Haloactinomyces albus</name>
    <dbReference type="NCBI Taxonomy" id="1352928"/>
    <lineage>
        <taxon>Bacteria</taxon>
        <taxon>Bacillati</taxon>
        <taxon>Actinomycetota</taxon>
        <taxon>Actinomycetes</taxon>
        <taxon>Actinopolysporales</taxon>
        <taxon>Actinopolysporaceae</taxon>
        <taxon>Haloactinomyces</taxon>
    </lineage>
</organism>